<gene>
    <name evidence="1" type="ORF">VNI00_007547</name>
</gene>
<dbReference type="SUPFAM" id="SSF52833">
    <property type="entry name" value="Thioredoxin-like"/>
    <property type="match status" value="1"/>
</dbReference>
<keyword evidence="2" id="KW-1185">Reference proteome</keyword>
<comment type="caution">
    <text evidence="1">The sequence shown here is derived from an EMBL/GenBank/DDBJ whole genome shotgun (WGS) entry which is preliminary data.</text>
</comment>
<accession>A0AAW0D3M7</accession>
<dbReference type="AlphaFoldDB" id="A0AAW0D3M7"/>
<dbReference type="InterPro" id="IPR009737">
    <property type="entry name" value="Aim32/Apd1-like"/>
</dbReference>
<dbReference type="Proteomes" id="UP001383192">
    <property type="component" value="Unassembled WGS sequence"/>
</dbReference>
<evidence type="ECO:0000313" key="2">
    <source>
        <dbReference type="Proteomes" id="UP001383192"/>
    </source>
</evidence>
<protein>
    <submittedName>
        <fullName evidence="1">Uncharacterized protein</fullName>
    </submittedName>
</protein>
<sequence>MASILRSVLSRSTSSIAGTAPSYRSAIYLHSSVPPSAFPAKVKTPVSQELQLRLIKQGGFVNWVWYGDGSSGVDPSDQACDASTAHSATVFTATGERIDIPTISIQNMDDIEQELRQRVENPIGLSTDQIHLFVCSHMARDCRCGEKGGAFVKALRAEVDKRKALDPSGPYNRFKIGEVAHVGQHKFAPNLLIHPHGDW</sequence>
<dbReference type="EMBL" id="JAYKXP010000024">
    <property type="protein sequence ID" value="KAK7045714.1"/>
    <property type="molecule type" value="Genomic_DNA"/>
</dbReference>
<dbReference type="PANTHER" id="PTHR31902">
    <property type="entry name" value="ACTIN PATCHES DISTAL PROTEIN 1"/>
    <property type="match status" value="1"/>
</dbReference>
<evidence type="ECO:0000313" key="1">
    <source>
        <dbReference type="EMBL" id="KAK7045714.1"/>
    </source>
</evidence>
<name>A0AAW0D3M7_9AGAR</name>
<dbReference type="Pfam" id="PF06999">
    <property type="entry name" value="Suc_Fer-like"/>
    <property type="match status" value="1"/>
</dbReference>
<dbReference type="InterPro" id="IPR036249">
    <property type="entry name" value="Thioredoxin-like_sf"/>
</dbReference>
<reference evidence="1 2" key="1">
    <citation type="submission" date="2024-01" db="EMBL/GenBank/DDBJ databases">
        <title>A draft genome for a cacao thread blight-causing isolate of Paramarasmius palmivorus.</title>
        <authorList>
            <person name="Baruah I.K."/>
            <person name="Bukari Y."/>
            <person name="Amoako-Attah I."/>
            <person name="Meinhardt L.W."/>
            <person name="Bailey B.A."/>
            <person name="Cohen S.P."/>
        </authorList>
    </citation>
    <scope>NUCLEOTIDE SEQUENCE [LARGE SCALE GENOMIC DNA]</scope>
    <source>
        <strain evidence="1 2">GH-12</strain>
    </source>
</reference>
<organism evidence="1 2">
    <name type="scientific">Paramarasmius palmivorus</name>
    <dbReference type="NCBI Taxonomy" id="297713"/>
    <lineage>
        <taxon>Eukaryota</taxon>
        <taxon>Fungi</taxon>
        <taxon>Dikarya</taxon>
        <taxon>Basidiomycota</taxon>
        <taxon>Agaricomycotina</taxon>
        <taxon>Agaricomycetes</taxon>
        <taxon>Agaricomycetidae</taxon>
        <taxon>Agaricales</taxon>
        <taxon>Marasmiineae</taxon>
        <taxon>Marasmiaceae</taxon>
        <taxon>Paramarasmius</taxon>
    </lineage>
</organism>
<proteinExistence type="predicted"/>
<dbReference type="Gene3D" id="3.40.30.10">
    <property type="entry name" value="Glutaredoxin"/>
    <property type="match status" value="1"/>
</dbReference>